<dbReference type="AlphaFoldDB" id="A0A8R7V948"/>
<evidence type="ECO:0000256" key="1">
    <source>
        <dbReference type="SAM" id="MobiDB-lite"/>
    </source>
</evidence>
<dbReference type="Gramene" id="TuG1812G0700004322.01.T02">
    <property type="protein sequence ID" value="TuG1812G0700004322.01.T02"/>
    <property type="gene ID" value="TuG1812G0700004322.01"/>
</dbReference>
<organism evidence="2 3">
    <name type="scientific">Triticum urartu</name>
    <name type="common">Red wild einkorn</name>
    <name type="synonym">Crithodium urartu</name>
    <dbReference type="NCBI Taxonomy" id="4572"/>
    <lineage>
        <taxon>Eukaryota</taxon>
        <taxon>Viridiplantae</taxon>
        <taxon>Streptophyta</taxon>
        <taxon>Embryophyta</taxon>
        <taxon>Tracheophyta</taxon>
        <taxon>Spermatophyta</taxon>
        <taxon>Magnoliopsida</taxon>
        <taxon>Liliopsida</taxon>
        <taxon>Poales</taxon>
        <taxon>Poaceae</taxon>
        <taxon>BOP clade</taxon>
        <taxon>Pooideae</taxon>
        <taxon>Triticodae</taxon>
        <taxon>Triticeae</taxon>
        <taxon>Triticinae</taxon>
        <taxon>Triticum</taxon>
    </lineage>
</organism>
<evidence type="ECO:0000313" key="3">
    <source>
        <dbReference type="Proteomes" id="UP000015106"/>
    </source>
</evidence>
<dbReference type="EnsemblPlants" id="TuG1812G0700004322.01.T02">
    <property type="protein sequence ID" value="TuG1812G0700004322.01.T02"/>
    <property type="gene ID" value="TuG1812G0700004322.01"/>
</dbReference>
<sequence length="74" mass="8323">MLSLGGWRMSNCQKARRNSAGPSVKMEAEHFLSRFSLLSTHACRWMTLLTVEGLAEVLWSSRHSKHGTTDHGHT</sequence>
<name>A0A8R7V948_TRIUA</name>
<evidence type="ECO:0000313" key="2">
    <source>
        <dbReference type="EnsemblPlants" id="TuG1812G0700004322.01.T02"/>
    </source>
</evidence>
<proteinExistence type="predicted"/>
<reference evidence="3" key="1">
    <citation type="journal article" date="2013" name="Nature">
        <title>Draft genome of the wheat A-genome progenitor Triticum urartu.</title>
        <authorList>
            <person name="Ling H.Q."/>
            <person name="Zhao S."/>
            <person name="Liu D."/>
            <person name="Wang J."/>
            <person name="Sun H."/>
            <person name="Zhang C."/>
            <person name="Fan H."/>
            <person name="Li D."/>
            <person name="Dong L."/>
            <person name="Tao Y."/>
            <person name="Gao C."/>
            <person name="Wu H."/>
            <person name="Li Y."/>
            <person name="Cui Y."/>
            <person name="Guo X."/>
            <person name="Zheng S."/>
            <person name="Wang B."/>
            <person name="Yu K."/>
            <person name="Liang Q."/>
            <person name="Yang W."/>
            <person name="Lou X."/>
            <person name="Chen J."/>
            <person name="Feng M."/>
            <person name="Jian J."/>
            <person name="Zhang X."/>
            <person name="Luo G."/>
            <person name="Jiang Y."/>
            <person name="Liu J."/>
            <person name="Wang Z."/>
            <person name="Sha Y."/>
            <person name="Zhang B."/>
            <person name="Wu H."/>
            <person name="Tang D."/>
            <person name="Shen Q."/>
            <person name="Xue P."/>
            <person name="Zou S."/>
            <person name="Wang X."/>
            <person name="Liu X."/>
            <person name="Wang F."/>
            <person name="Yang Y."/>
            <person name="An X."/>
            <person name="Dong Z."/>
            <person name="Zhang K."/>
            <person name="Zhang X."/>
            <person name="Luo M.C."/>
            <person name="Dvorak J."/>
            <person name="Tong Y."/>
            <person name="Wang J."/>
            <person name="Yang H."/>
            <person name="Li Z."/>
            <person name="Wang D."/>
            <person name="Zhang A."/>
            <person name="Wang J."/>
        </authorList>
    </citation>
    <scope>NUCLEOTIDE SEQUENCE</scope>
    <source>
        <strain evidence="3">cv. G1812</strain>
    </source>
</reference>
<reference evidence="2" key="3">
    <citation type="submission" date="2022-06" db="UniProtKB">
        <authorList>
            <consortium name="EnsemblPlants"/>
        </authorList>
    </citation>
    <scope>IDENTIFICATION</scope>
</reference>
<protein>
    <submittedName>
        <fullName evidence="2">Uncharacterized protein</fullName>
    </submittedName>
</protein>
<keyword evidence="3" id="KW-1185">Reference proteome</keyword>
<dbReference type="Proteomes" id="UP000015106">
    <property type="component" value="Chromosome 7"/>
</dbReference>
<feature type="region of interest" description="Disordered" evidence="1">
    <location>
        <begin position="1"/>
        <end position="23"/>
    </location>
</feature>
<reference evidence="2" key="2">
    <citation type="submission" date="2018-03" db="EMBL/GenBank/DDBJ databases">
        <title>The Triticum urartu genome reveals the dynamic nature of wheat genome evolution.</title>
        <authorList>
            <person name="Ling H."/>
            <person name="Ma B."/>
            <person name="Shi X."/>
            <person name="Liu H."/>
            <person name="Dong L."/>
            <person name="Sun H."/>
            <person name="Cao Y."/>
            <person name="Gao Q."/>
            <person name="Zheng S."/>
            <person name="Li Y."/>
            <person name="Yu Y."/>
            <person name="Du H."/>
            <person name="Qi M."/>
            <person name="Li Y."/>
            <person name="Yu H."/>
            <person name="Cui Y."/>
            <person name="Wang N."/>
            <person name="Chen C."/>
            <person name="Wu H."/>
            <person name="Zhao Y."/>
            <person name="Zhang J."/>
            <person name="Li Y."/>
            <person name="Zhou W."/>
            <person name="Zhang B."/>
            <person name="Hu W."/>
            <person name="Eijk M."/>
            <person name="Tang J."/>
            <person name="Witsenboer H."/>
            <person name="Zhao S."/>
            <person name="Li Z."/>
            <person name="Zhang A."/>
            <person name="Wang D."/>
            <person name="Liang C."/>
        </authorList>
    </citation>
    <scope>NUCLEOTIDE SEQUENCE [LARGE SCALE GENOMIC DNA]</scope>
    <source>
        <strain evidence="2">cv. G1812</strain>
    </source>
</reference>
<accession>A0A8R7V948</accession>